<keyword evidence="2" id="KW-1185">Reference proteome</keyword>
<sequence>MSRDSSPAFTMMTRVIEYLITVRGTEHQTPEGQPLSILASHYEVTSPSVPEWRNPTVKWATSGKMPSCPYYSCAYALYSHGIIASIEEKSCPSGRVNKRLQEKRSKMNGEK</sequence>
<name>A0AAE1DHA6_9GAST</name>
<comment type="caution">
    <text evidence="1">The sequence shown here is derived from an EMBL/GenBank/DDBJ whole genome shotgun (WGS) entry which is preliminary data.</text>
</comment>
<protein>
    <submittedName>
        <fullName evidence="1">Uncharacterized protein</fullName>
    </submittedName>
</protein>
<evidence type="ECO:0000313" key="2">
    <source>
        <dbReference type="Proteomes" id="UP001283361"/>
    </source>
</evidence>
<proteinExistence type="predicted"/>
<dbReference type="AlphaFoldDB" id="A0AAE1DHA6"/>
<accession>A0AAE1DHA6</accession>
<gene>
    <name evidence="1" type="ORF">RRG08_004233</name>
</gene>
<reference evidence="1" key="1">
    <citation type="journal article" date="2023" name="G3 (Bethesda)">
        <title>A reference genome for the long-term kleptoplast-retaining sea slug Elysia crispata morphotype clarki.</title>
        <authorList>
            <person name="Eastman K.E."/>
            <person name="Pendleton A.L."/>
            <person name="Shaikh M.A."/>
            <person name="Suttiyut T."/>
            <person name="Ogas R."/>
            <person name="Tomko P."/>
            <person name="Gavelis G."/>
            <person name="Widhalm J.R."/>
            <person name="Wisecaver J.H."/>
        </authorList>
    </citation>
    <scope>NUCLEOTIDE SEQUENCE</scope>
    <source>
        <strain evidence="1">ECLA1</strain>
    </source>
</reference>
<dbReference type="EMBL" id="JAWDGP010003835">
    <property type="protein sequence ID" value="KAK3770522.1"/>
    <property type="molecule type" value="Genomic_DNA"/>
</dbReference>
<dbReference type="Proteomes" id="UP001283361">
    <property type="component" value="Unassembled WGS sequence"/>
</dbReference>
<evidence type="ECO:0000313" key="1">
    <source>
        <dbReference type="EMBL" id="KAK3770522.1"/>
    </source>
</evidence>
<organism evidence="1 2">
    <name type="scientific">Elysia crispata</name>
    <name type="common">lettuce slug</name>
    <dbReference type="NCBI Taxonomy" id="231223"/>
    <lineage>
        <taxon>Eukaryota</taxon>
        <taxon>Metazoa</taxon>
        <taxon>Spiralia</taxon>
        <taxon>Lophotrochozoa</taxon>
        <taxon>Mollusca</taxon>
        <taxon>Gastropoda</taxon>
        <taxon>Heterobranchia</taxon>
        <taxon>Euthyneura</taxon>
        <taxon>Panpulmonata</taxon>
        <taxon>Sacoglossa</taxon>
        <taxon>Placobranchoidea</taxon>
        <taxon>Plakobranchidae</taxon>
        <taxon>Elysia</taxon>
    </lineage>
</organism>